<dbReference type="PANTHER" id="PTHR43685">
    <property type="entry name" value="GLYCOSYLTRANSFERASE"/>
    <property type="match status" value="1"/>
</dbReference>
<dbReference type="SUPFAM" id="SSF53448">
    <property type="entry name" value="Nucleotide-diphospho-sugar transferases"/>
    <property type="match status" value="1"/>
</dbReference>
<dbReference type="AlphaFoldDB" id="A0A563VUY6"/>
<accession>A0A563VUY6</accession>
<name>A0A563VUY6_9CYAN</name>
<dbReference type="CDD" id="cd00761">
    <property type="entry name" value="Glyco_tranf_GTA_type"/>
    <property type="match status" value="1"/>
</dbReference>
<dbReference type="EMBL" id="CAACVJ010000243">
    <property type="protein sequence ID" value="VEP15215.1"/>
    <property type="molecule type" value="Genomic_DNA"/>
</dbReference>
<dbReference type="Gene3D" id="3.90.550.10">
    <property type="entry name" value="Spore Coat Polysaccharide Biosynthesis Protein SpsA, Chain A"/>
    <property type="match status" value="1"/>
</dbReference>
<protein>
    <submittedName>
        <fullName evidence="2">Family 2 glycosyl transferase</fullName>
    </submittedName>
</protein>
<sequence length="311" mass="35377">MLVSVCISTYNRPQGLNRLLKGLNRLTFNRISCPEIEVIVVDNNTKGIAKKVSAAIKEDFRWTLKTDVEPKQGISYARNKSVSLASPKANFIAIIDDDEVPMPNWLEELLLVQKKYSADIVTGYVISRLPKDIPNWIVRGKFFENPSFSTGESRHIAFTNNVLVKGEILRKLDRIFDHRFALTGGEDSELFFRLNSMNYKIVWANEAVVEEWISPTRTNLSSILKRGYRSWSTYSLLEKELMPSFKVQGIRIIKGGALILIGLLKLFPAVLLGRHMMANGLLFIYRGTGTFSGLFGIKNYQLYKNSFEIVE</sequence>
<gene>
    <name evidence="2" type="ORF">H1P_3170003</name>
</gene>
<dbReference type="OrthoDB" id="6116224at2"/>
<dbReference type="PANTHER" id="PTHR43685:SF3">
    <property type="entry name" value="SLR2126 PROTEIN"/>
    <property type="match status" value="1"/>
</dbReference>
<proteinExistence type="predicted"/>
<organism evidence="2 3">
    <name type="scientific">Hyella patelloides LEGE 07179</name>
    <dbReference type="NCBI Taxonomy" id="945734"/>
    <lineage>
        <taxon>Bacteria</taxon>
        <taxon>Bacillati</taxon>
        <taxon>Cyanobacteriota</taxon>
        <taxon>Cyanophyceae</taxon>
        <taxon>Pleurocapsales</taxon>
        <taxon>Hyellaceae</taxon>
        <taxon>Hyella</taxon>
    </lineage>
</organism>
<reference evidence="2 3" key="1">
    <citation type="submission" date="2019-01" db="EMBL/GenBank/DDBJ databases">
        <authorList>
            <person name="Brito A."/>
        </authorList>
    </citation>
    <scope>NUCLEOTIDE SEQUENCE [LARGE SCALE GENOMIC DNA]</scope>
    <source>
        <strain evidence="2">1</strain>
    </source>
</reference>
<feature type="domain" description="Glycosyltransferase 2-like" evidence="1">
    <location>
        <begin position="4"/>
        <end position="160"/>
    </location>
</feature>
<dbReference type="InterPro" id="IPR029044">
    <property type="entry name" value="Nucleotide-diphossugar_trans"/>
</dbReference>
<evidence type="ECO:0000313" key="2">
    <source>
        <dbReference type="EMBL" id="VEP15215.1"/>
    </source>
</evidence>
<evidence type="ECO:0000313" key="3">
    <source>
        <dbReference type="Proteomes" id="UP000320055"/>
    </source>
</evidence>
<dbReference type="InterPro" id="IPR001173">
    <property type="entry name" value="Glyco_trans_2-like"/>
</dbReference>
<keyword evidence="3" id="KW-1185">Reference proteome</keyword>
<dbReference type="RefSeq" id="WP_144873991.1">
    <property type="nucleotide sequence ID" value="NZ_LR214056.1"/>
</dbReference>
<evidence type="ECO:0000259" key="1">
    <source>
        <dbReference type="Pfam" id="PF00535"/>
    </source>
</evidence>
<dbReference type="GO" id="GO:0016740">
    <property type="term" value="F:transferase activity"/>
    <property type="evidence" value="ECO:0007669"/>
    <property type="project" value="UniProtKB-KW"/>
</dbReference>
<dbReference type="Proteomes" id="UP000320055">
    <property type="component" value="Unassembled WGS sequence"/>
</dbReference>
<keyword evidence="2" id="KW-0808">Transferase</keyword>
<dbReference type="Pfam" id="PF00535">
    <property type="entry name" value="Glycos_transf_2"/>
    <property type="match status" value="1"/>
</dbReference>
<dbReference type="InterPro" id="IPR050834">
    <property type="entry name" value="Glycosyltransf_2"/>
</dbReference>